<dbReference type="InterPro" id="IPR053138">
    <property type="entry name" value="N-alpha-Ac-DABA_deacetylase"/>
</dbReference>
<dbReference type="InterPro" id="IPR031489">
    <property type="entry name" value="Peptidase_M99"/>
</dbReference>
<reference evidence="3 4" key="1">
    <citation type="submission" date="2016-10" db="EMBL/GenBank/DDBJ databases">
        <authorList>
            <person name="de Groot N.N."/>
        </authorList>
    </citation>
    <scope>NUCLEOTIDE SEQUENCE [LARGE SCALE GENOMIC DNA]</scope>
    <source>
        <strain evidence="3 4">DSM 15269</strain>
    </source>
</reference>
<keyword evidence="4" id="KW-1185">Reference proteome</keyword>
<name>A0A1H0BGS4_9BACT</name>
<proteinExistence type="predicted"/>
<dbReference type="AlphaFoldDB" id="A0A1H0BGS4"/>
<evidence type="ECO:0000313" key="4">
    <source>
        <dbReference type="Proteomes" id="UP000199602"/>
    </source>
</evidence>
<dbReference type="Gene3D" id="3.40.630.10">
    <property type="entry name" value="Zn peptidases"/>
    <property type="match status" value="1"/>
</dbReference>
<dbReference type="STRING" id="206665.SAMN04488516_102167"/>
<protein>
    <submittedName>
        <fullName evidence="3">Carboxypeptidase controlling helical cell shape</fullName>
    </submittedName>
</protein>
<keyword evidence="3" id="KW-0121">Carboxypeptidase</keyword>
<feature type="domain" description="D,L-carboxypeptidase peptidase" evidence="2">
    <location>
        <begin position="45"/>
        <end position="260"/>
    </location>
</feature>
<dbReference type="SUPFAM" id="SSF53187">
    <property type="entry name" value="Zn-dependent exopeptidases"/>
    <property type="match status" value="1"/>
</dbReference>
<feature type="signal peptide" evidence="1">
    <location>
        <begin position="1"/>
        <end position="21"/>
    </location>
</feature>
<dbReference type="OrthoDB" id="10830at2"/>
<feature type="chain" id="PRO_5011490060" evidence="1">
    <location>
        <begin position="22"/>
        <end position="544"/>
    </location>
</feature>
<organism evidence="3 4">
    <name type="scientific">Desulfonauticus submarinus</name>
    <dbReference type="NCBI Taxonomy" id="206665"/>
    <lineage>
        <taxon>Bacteria</taxon>
        <taxon>Pseudomonadati</taxon>
        <taxon>Thermodesulfobacteriota</taxon>
        <taxon>Desulfovibrionia</taxon>
        <taxon>Desulfovibrionales</taxon>
        <taxon>Desulfonauticaceae</taxon>
        <taxon>Desulfonauticus</taxon>
    </lineage>
</organism>
<evidence type="ECO:0000259" key="2">
    <source>
        <dbReference type="Pfam" id="PF17033"/>
    </source>
</evidence>
<evidence type="ECO:0000256" key="1">
    <source>
        <dbReference type="SAM" id="SignalP"/>
    </source>
</evidence>
<dbReference type="Proteomes" id="UP000199602">
    <property type="component" value="Unassembled WGS sequence"/>
</dbReference>
<dbReference type="RefSeq" id="WP_092063328.1">
    <property type="nucleotide sequence ID" value="NZ_FNIN01000002.1"/>
</dbReference>
<keyword evidence="1" id="KW-0732">Signal</keyword>
<sequence length="544" mass="63266">MRHILWIIFFCSVALSNSVFASSGVYFKETFFPLKVYFLKGEHPGPTIMLQGGIQGDELTGVICAQILSKAKVKKGSLIIVPRANWPSLFLFKRQVHVDLNRRFDKNYREYYEDSLAQAIFYLVGLSDGLIHLHEGSGFYSKYYIDVLRNPKRYGQSIIIDEPVYEHIYLASVAKTVLSDVNPQVTPSKYSFSLFNMNTFSPTTLYPEQKKSLTYNVLKNYIKPAFAIEVSKNIKDLSWKAKHMLMLIKRLCAEMGVEFELPWNKEIEKDIKNWFKQRIDFQIYRVNNFVFKVHLSYPKSVEVGVKVGDIDIDLKNKEFVLFPGQRTNIAFILDGKNVLQKKIGQSKYYSSCIGYPLLIYSLDGKVKCAFPGETIKAFEGQTLIVYGLWPNKREVINVKGYIKFNSLTNTGQDIDSPIYLTKNVFMSKYIKVLNDNTWQFDIIRETKNSYPYKWRVLVSKAKLEYIVLIDKKNSQYTLLKSKIKQGDYKIKIYPEKYFCLFLDKYPLPYYSGDILKLEEGLHRITIRNALNFDLVKKEDIYVSP</sequence>
<accession>A0A1H0BGS4</accession>
<dbReference type="EMBL" id="FNIN01000002">
    <property type="protein sequence ID" value="SDN44839.1"/>
    <property type="molecule type" value="Genomic_DNA"/>
</dbReference>
<dbReference type="PANTHER" id="PTHR37326">
    <property type="entry name" value="BLL3975 PROTEIN"/>
    <property type="match status" value="1"/>
</dbReference>
<keyword evidence="3" id="KW-0645">Protease</keyword>
<gene>
    <name evidence="3" type="ORF">SAMN04488516_102167</name>
</gene>
<dbReference type="GO" id="GO:0004180">
    <property type="term" value="F:carboxypeptidase activity"/>
    <property type="evidence" value="ECO:0007669"/>
    <property type="project" value="UniProtKB-KW"/>
</dbReference>
<dbReference type="PANTHER" id="PTHR37326:SF1">
    <property type="entry name" value="BLL3975 PROTEIN"/>
    <property type="match status" value="1"/>
</dbReference>
<evidence type="ECO:0000313" key="3">
    <source>
        <dbReference type="EMBL" id="SDN44839.1"/>
    </source>
</evidence>
<keyword evidence="3" id="KW-0378">Hydrolase</keyword>
<dbReference type="Pfam" id="PF17033">
    <property type="entry name" value="Peptidase_M99"/>
    <property type="match status" value="1"/>
</dbReference>